<dbReference type="Proteomes" id="UP001354971">
    <property type="component" value="Unassembled WGS sequence"/>
</dbReference>
<dbReference type="RefSeq" id="WP_330198796.1">
    <property type="nucleotide sequence ID" value="NZ_JAZDRP010000003.1"/>
</dbReference>
<dbReference type="Gene3D" id="3.30.540.10">
    <property type="entry name" value="Fructose-1,6-Bisphosphatase, subunit A, domain 1"/>
    <property type="match status" value="1"/>
</dbReference>
<reference evidence="2 3" key="1">
    <citation type="submission" date="2024-01" db="EMBL/GenBank/DDBJ databases">
        <title>Hyphobacterium bacterium isolated from marine sediment.</title>
        <authorList>
            <person name="Zhao S."/>
        </authorList>
    </citation>
    <scope>NUCLEOTIDE SEQUENCE [LARGE SCALE GENOMIC DNA]</scope>
    <source>
        <strain evidence="3">HN65</strain>
    </source>
</reference>
<comment type="similarity">
    <text evidence="1">Belongs to the inositol monophosphatase superfamily. CysQ family.</text>
</comment>
<comment type="catalytic activity">
    <reaction evidence="1">
        <text>adenosine 3',5'-bisphosphate + H2O = AMP + phosphate</text>
        <dbReference type="Rhea" id="RHEA:10040"/>
        <dbReference type="ChEBI" id="CHEBI:15377"/>
        <dbReference type="ChEBI" id="CHEBI:43474"/>
        <dbReference type="ChEBI" id="CHEBI:58343"/>
        <dbReference type="ChEBI" id="CHEBI:456215"/>
        <dbReference type="EC" id="3.1.3.7"/>
    </reaction>
</comment>
<dbReference type="Gene3D" id="3.40.190.80">
    <property type="match status" value="1"/>
</dbReference>
<feature type="binding site" evidence="1">
    <location>
        <position position="97"/>
    </location>
    <ligand>
        <name>Mg(2+)</name>
        <dbReference type="ChEBI" id="CHEBI:18420"/>
        <label>1</label>
    </ligand>
</feature>
<keyword evidence="3" id="KW-1185">Reference proteome</keyword>
<comment type="function">
    <text evidence="1">Converts adenosine-3',5'-bisphosphate (PAP) to AMP.</text>
</comment>
<dbReference type="InterPro" id="IPR000760">
    <property type="entry name" value="Inositol_monophosphatase-like"/>
</dbReference>
<proteinExistence type="inferred from homology"/>
<evidence type="ECO:0000256" key="1">
    <source>
        <dbReference type="HAMAP-Rule" id="MF_02095"/>
    </source>
</evidence>
<dbReference type="NCBIfam" id="TIGR01331">
    <property type="entry name" value="bisphos_cysQ"/>
    <property type="match status" value="1"/>
</dbReference>
<dbReference type="EMBL" id="JAZDRP010000003">
    <property type="protein sequence ID" value="MEE2525881.1"/>
    <property type="molecule type" value="Genomic_DNA"/>
</dbReference>
<dbReference type="InterPro" id="IPR006240">
    <property type="entry name" value="CysQ"/>
</dbReference>
<dbReference type="PANTHER" id="PTHR43028">
    <property type="entry name" value="3'(2'),5'-BISPHOSPHATE NUCLEOTIDASE 1"/>
    <property type="match status" value="1"/>
</dbReference>
<name>A0ABU7LPN8_9PROT</name>
<evidence type="ECO:0000313" key="2">
    <source>
        <dbReference type="EMBL" id="MEE2525881.1"/>
    </source>
</evidence>
<comment type="caution">
    <text evidence="2">The sequence shown here is derived from an EMBL/GenBank/DDBJ whole genome shotgun (WGS) entry which is preliminary data.</text>
</comment>
<comment type="cofactor">
    <cofactor evidence="1">
        <name>Mg(2+)</name>
        <dbReference type="ChEBI" id="CHEBI:18420"/>
    </cofactor>
</comment>
<keyword evidence="1" id="KW-0460">Magnesium</keyword>
<dbReference type="EC" id="3.1.3.7" evidence="1"/>
<feature type="binding site" evidence="1">
    <location>
        <position position="229"/>
    </location>
    <ligand>
        <name>Mg(2+)</name>
        <dbReference type="ChEBI" id="CHEBI:18420"/>
        <label>2</label>
    </ligand>
</feature>
<dbReference type="GO" id="GO:0008441">
    <property type="term" value="F:3'(2'),5'-bisphosphate nucleotidase activity"/>
    <property type="evidence" value="ECO:0007669"/>
    <property type="project" value="UniProtKB-EC"/>
</dbReference>
<accession>A0ABU7LPN8</accession>
<keyword evidence="1" id="KW-0479">Metal-binding</keyword>
<feature type="binding site" evidence="1">
    <location>
        <position position="97"/>
    </location>
    <ligand>
        <name>Mg(2+)</name>
        <dbReference type="ChEBI" id="CHEBI:18420"/>
        <label>2</label>
    </ligand>
</feature>
<keyword evidence="1 2" id="KW-0378">Hydrolase</keyword>
<feature type="binding site" evidence="1">
    <location>
        <position position="229"/>
    </location>
    <ligand>
        <name>substrate</name>
    </ligand>
</feature>
<feature type="binding site" evidence="1">
    <location>
        <position position="100"/>
    </location>
    <ligand>
        <name>Mg(2+)</name>
        <dbReference type="ChEBI" id="CHEBI:18420"/>
        <label>2</label>
    </ligand>
</feature>
<keyword evidence="1" id="KW-0997">Cell inner membrane</keyword>
<feature type="binding site" evidence="1">
    <location>
        <position position="99"/>
    </location>
    <ligand>
        <name>Mg(2+)</name>
        <dbReference type="ChEBI" id="CHEBI:18420"/>
        <label>1</label>
    </ligand>
</feature>
<dbReference type="PANTHER" id="PTHR43028:SF5">
    <property type="entry name" value="3'(2'),5'-BISPHOSPHATE NUCLEOTIDASE 1"/>
    <property type="match status" value="1"/>
</dbReference>
<sequence length="274" mass="29296">MIDISSEFALTYDKNNLALEFAQICSRAAIPVMEVYATDFTPEQKADRSPVTQADTLAEKIMLDALQSTHPNIPIIAEEQFSTGVRPDVGDEFLLVDPVDGTKEFIAKNGEFTLNIALIRGGHPVVGCVFAPAMERIYLGGEGAFAGPLIPGCILNPAALVPIATRKTPPPSGPVAIISRSHADDQTQAFIEAQGVVEKFYAGSSLKFCRLAEGVADIYPRFAPTMEWDTGAGHAVLNGAGGAVTKPDGTQFRYGKSENDYRNGHFIAWAAPPG</sequence>
<keyword evidence="1" id="KW-1003">Cell membrane</keyword>
<dbReference type="PRINTS" id="PR00377">
    <property type="entry name" value="IMPHPHTASES"/>
</dbReference>
<feature type="binding site" evidence="1">
    <location>
        <begin position="99"/>
        <end position="102"/>
    </location>
    <ligand>
        <name>substrate</name>
    </ligand>
</feature>
<feature type="binding site" evidence="1">
    <location>
        <position position="78"/>
    </location>
    <ligand>
        <name>Mg(2+)</name>
        <dbReference type="ChEBI" id="CHEBI:18420"/>
        <label>1</label>
    </ligand>
</feature>
<dbReference type="CDD" id="cd01638">
    <property type="entry name" value="CysQ"/>
    <property type="match status" value="1"/>
</dbReference>
<dbReference type="Pfam" id="PF00459">
    <property type="entry name" value="Inositol_P"/>
    <property type="match status" value="1"/>
</dbReference>
<evidence type="ECO:0000313" key="3">
    <source>
        <dbReference type="Proteomes" id="UP001354971"/>
    </source>
</evidence>
<organism evidence="2 3">
    <name type="scientific">Hyphobacterium lacteum</name>
    <dbReference type="NCBI Taxonomy" id="3116575"/>
    <lineage>
        <taxon>Bacteria</taxon>
        <taxon>Pseudomonadati</taxon>
        <taxon>Pseudomonadota</taxon>
        <taxon>Alphaproteobacteria</taxon>
        <taxon>Maricaulales</taxon>
        <taxon>Maricaulaceae</taxon>
        <taxon>Hyphobacterium</taxon>
    </lineage>
</organism>
<comment type="subcellular location">
    <subcellularLocation>
        <location evidence="1">Cell inner membrane</location>
        <topology evidence="1">Peripheral membrane protein</topology>
        <orientation evidence="1">Cytoplasmic side</orientation>
    </subcellularLocation>
</comment>
<dbReference type="SUPFAM" id="SSF56655">
    <property type="entry name" value="Carbohydrate phosphatase"/>
    <property type="match status" value="1"/>
</dbReference>
<dbReference type="HAMAP" id="MF_02095">
    <property type="entry name" value="CysQ"/>
    <property type="match status" value="1"/>
</dbReference>
<keyword evidence="1" id="KW-0472">Membrane</keyword>
<feature type="binding site" evidence="1">
    <location>
        <position position="78"/>
    </location>
    <ligand>
        <name>substrate</name>
    </ligand>
</feature>
<gene>
    <name evidence="1 2" type="primary">cysQ</name>
    <name evidence="2" type="ORF">V0U79_05840</name>
</gene>
<dbReference type="InterPro" id="IPR050725">
    <property type="entry name" value="CysQ/Inositol_MonoPase"/>
</dbReference>
<protein>
    <recommendedName>
        <fullName evidence="1">3'(2'),5'-bisphosphate nucleotidase CysQ</fullName>
        <ecNumber evidence="1">3.1.3.7</ecNumber>
    </recommendedName>
    <alternativeName>
        <fullName evidence="1">3'(2'),5-bisphosphonucleoside 3'(2')-phosphohydrolase</fullName>
    </alternativeName>
    <alternativeName>
        <fullName evidence="1">3'-phosphoadenosine 5'-phosphate phosphatase</fullName>
        <shortName evidence="1">PAP phosphatase</shortName>
    </alternativeName>
</protein>